<sequence length="76" mass="9108">MQTELIHEHEEIDDNGDRENILVQRISQGSAELFRVEVTHHFAFSEKMRVRCGILLDRAEFENMLRDMNNYMKELK</sequence>
<dbReference type="Proteomes" id="UP000191240">
    <property type="component" value="Unassembled WGS sequence"/>
</dbReference>
<gene>
    <name evidence="1" type="ORF">SAMN02745671_01006</name>
</gene>
<organism evidence="1 2">
    <name type="scientific">Anaerovibrio lipolyticus DSM 3074</name>
    <dbReference type="NCBI Taxonomy" id="1120997"/>
    <lineage>
        <taxon>Bacteria</taxon>
        <taxon>Bacillati</taxon>
        <taxon>Bacillota</taxon>
        <taxon>Negativicutes</taxon>
        <taxon>Selenomonadales</taxon>
        <taxon>Selenomonadaceae</taxon>
        <taxon>Anaerovibrio</taxon>
    </lineage>
</organism>
<dbReference type="EMBL" id="FQYW01000007">
    <property type="protein sequence ID" value="SHI56162.1"/>
    <property type="molecule type" value="Genomic_DNA"/>
</dbReference>
<dbReference type="AlphaFoldDB" id="A0A1M6C5C2"/>
<evidence type="ECO:0000313" key="2">
    <source>
        <dbReference type="Proteomes" id="UP000191240"/>
    </source>
</evidence>
<accession>A0A1M6C5C2</accession>
<dbReference type="RefSeq" id="WP_080325547.1">
    <property type="nucleotide sequence ID" value="NZ_FQYW01000007.1"/>
</dbReference>
<reference evidence="1 2" key="1">
    <citation type="submission" date="2016-11" db="EMBL/GenBank/DDBJ databases">
        <authorList>
            <person name="Jaros S."/>
            <person name="Januszkiewicz K."/>
            <person name="Wedrychowicz H."/>
        </authorList>
    </citation>
    <scope>NUCLEOTIDE SEQUENCE [LARGE SCALE GENOMIC DNA]</scope>
    <source>
        <strain evidence="1 2">DSM 3074</strain>
    </source>
</reference>
<protein>
    <submittedName>
        <fullName evidence="1">Uncharacterized protein</fullName>
    </submittedName>
</protein>
<evidence type="ECO:0000313" key="1">
    <source>
        <dbReference type="EMBL" id="SHI56162.1"/>
    </source>
</evidence>
<proteinExistence type="predicted"/>
<name>A0A1M6C5C2_9FIRM</name>